<name>A0A9N9NQZ4_9GLOM</name>
<dbReference type="AlphaFoldDB" id="A0A9N9NQZ4"/>
<reference evidence="1" key="1">
    <citation type="submission" date="2021-06" db="EMBL/GenBank/DDBJ databases">
        <authorList>
            <person name="Kallberg Y."/>
            <person name="Tangrot J."/>
            <person name="Rosling A."/>
        </authorList>
    </citation>
    <scope>NUCLEOTIDE SEQUENCE</scope>
    <source>
        <strain evidence="1">MA453B</strain>
    </source>
</reference>
<dbReference type="Proteomes" id="UP000789405">
    <property type="component" value="Unassembled WGS sequence"/>
</dbReference>
<organism evidence="1 2">
    <name type="scientific">Dentiscutata erythropus</name>
    <dbReference type="NCBI Taxonomy" id="1348616"/>
    <lineage>
        <taxon>Eukaryota</taxon>
        <taxon>Fungi</taxon>
        <taxon>Fungi incertae sedis</taxon>
        <taxon>Mucoromycota</taxon>
        <taxon>Glomeromycotina</taxon>
        <taxon>Glomeromycetes</taxon>
        <taxon>Diversisporales</taxon>
        <taxon>Gigasporaceae</taxon>
        <taxon>Dentiscutata</taxon>
    </lineage>
</organism>
<keyword evidence="2" id="KW-1185">Reference proteome</keyword>
<evidence type="ECO:0000313" key="1">
    <source>
        <dbReference type="EMBL" id="CAG8755543.1"/>
    </source>
</evidence>
<dbReference type="EMBL" id="CAJVPY010016138">
    <property type="protein sequence ID" value="CAG8755543.1"/>
    <property type="molecule type" value="Genomic_DNA"/>
</dbReference>
<accession>A0A9N9NQZ4</accession>
<protein>
    <submittedName>
        <fullName evidence="1">14181_t:CDS:1</fullName>
    </submittedName>
</protein>
<proteinExistence type="predicted"/>
<comment type="caution">
    <text evidence="1">The sequence shown here is derived from an EMBL/GenBank/DDBJ whole genome shotgun (WGS) entry which is preliminary data.</text>
</comment>
<gene>
    <name evidence="1" type="ORF">DERYTH_LOCUS17290</name>
</gene>
<evidence type="ECO:0000313" key="2">
    <source>
        <dbReference type="Proteomes" id="UP000789405"/>
    </source>
</evidence>
<sequence>TQVLKVKIHHLLQLPPDQHYASKHIFLYTTKASQSSDLDFTELLSFASEKIQESFESSNGYKPDLDLSDCTSESFQEMVFERSFGNYNFNKEALCIWAAEKTQLYCYDWKMKKVNPMKKSLLTSRLKRKPVQEFGSPTYFLCFEYAR</sequence>
<feature type="non-terminal residue" evidence="1">
    <location>
        <position position="147"/>
    </location>
</feature>